<dbReference type="Proteomes" id="UP000000305">
    <property type="component" value="Unassembled WGS sequence"/>
</dbReference>
<organism evidence="1 2">
    <name type="scientific">Daphnia pulex</name>
    <name type="common">Water flea</name>
    <dbReference type="NCBI Taxonomy" id="6669"/>
    <lineage>
        <taxon>Eukaryota</taxon>
        <taxon>Metazoa</taxon>
        <taxon>Ecdysozoa</taxon>
        <taxon>Arthropoda</taxon>
        <taxon>Crustacea</taxon>
        <taxon>Branchiopoda</taxon>
        <taxon>Diplostraca</taxon>
        <taxon>Cladocera</taxon>
        <taxon>Anomopoda</taxon>
        <taxon>Daphniidae</taxon>
        <taxon>Daphnia</taxon>
    </lineage>
</organism>
<dbReference type="AlphaFoldDB" id="E9FVY0"/>
<reference evidence="1 2" key="1">
    <citation type="journal article" date="2011" name="Science">
        <title>The ecoresponsive genome of Daphnia pulex.</title>
        <authorList>
            <person name="Colbourne J.K."/>
            <person name="Pfrender M.E."/>
            <person name="Gilbert D."/>
            <person name="Thomas W.K."/>
            <person name="Tucker A."/>
            <person name="Oakley T.H."/>
            <person name="Tokishita S."/>
            <person name="Aerts A."/>
            <person name="Arnold G.J."/>
            <person name="Basu M.K."/>
            <person name="Bauer D.J."/>
            <person name="Caceres C.E."/>
            <person name="Carmel L."/>
            <person name="Casola C."/>
            <person name="Choi J.H."/>
            <person name="Detter J.C."/>
            <person name="Dong Q."/>
            <person name="Dusheyko S."/>
            <person name="Eads B.D."/>
            <person name="Frohlich T."/>
            <person name="Geiler-Samerotte K.A."/>
            <person name="Gerlach D."/>
            <person name="Hatcher P."/>
            <person name="Jogdeo S."/>
            <person name="Krijgsveld J."/>
            <person name="Kriventseva E.V."/>
            <person name="Kultz D."/>
            <person name="Laforsch C."/>
            <person name="Lindquist E."/>
            <person name="Lopez J."/>
            <person name="Manak J.R."/>
            <person name="Muller J."/>
            <person name="Pangilinan J."/>
            <person name="Patwardhan R.P."/>
            <person name="Pitluck S."/>
            <person name="Pritham E.J."/>
            <person name="Rechtsteiner A."/>
            <person name="Rho M."/>
            <person name="Rogozin I.B."/>
            <person name="Sakarya O."/>
            <person name="Salamov A."/>
            <person name="Schaack S."/>
            <person name="Shapiro H."/>
            <person name="Shiga Y."/>
            <person name="Skalitzky C."/>
            <person name="Smith Z."/>
            <person name="Souvorov A."/>
            <person name="Sung W."/>
            <person name="Tang Z."/>
            <person name="Tsuchiya D."/>
            <person name="Tu H."/>
            <person name="Vos H."/>
            <person name="Wang M."/>
            <person name="Wolf Y.I."/>
            <person name="Yamagata H."/>
            <person name="Yamada T."/>
            <person name="Ye Y."/>
            <person name="Shaw J.R."/>
            <person name="Andrews J."/>
            <person name="Crease T.J."/>
            <person name="Tang H."/>
            <person name="Lucas S.M."/>
            <person name="Robertson H.M."/>
            <person name="Bork P."/>
            <person name="Koonin E.V."/>
            <person name="Zdobnov E.M."/>
            <person name="Grigoriev I.V."/>
            <person name="Lynch M."/>
            <person name="Boore J.L."/>
        </authorList>
    </citation>
    <scope>NUCLEOTIDE SEQUENCE [LARGE SCALE GENOMIC DNA]</scope>
</reference>
<dbReference type="InParanoid" id="E9FVY0"/>
<dbReference type="EMBL" id="GL732525">
    <property type="protein sequence ID" value="EFX89022.1"/>
    <property type="molecule type" value="Genomic_DNA"/>
</dbReference>
<dbReference type="KEGG" id="dpx:DAPPUDRAFT_233854"/>
<evidence type="ECO:0000313" key="2">
    <source>
        <dbReference type="Proteomes" id="UP000000305"/>
    </source>
</evidence>
<sequence length="119" mass="13360">MAAGAALAPGEEVKIYTGPENMSERSRHVALLDFDLVTPLIKCWIDPAAAAAAGMVVAVALNKSEWAMRHFRQVCRCRPNEERHTKKKTLNWHGTFIPVRNGPTRMNAYKFSYTYAPNQ</sequence>
<accession>E9FVY0</accession>
<protein>
    <submittedName>
        <fullName evidence="1">Uncharacterized protein</fullName>
    </submittedName>
</protein>
<keyword evidence="2" id="KW-1185">Reference proteome</keyword>
<name>E9FVY0_DAPPU</name>
<proteinExistence type="predicted"/>
<dbReference type="HOGENOM" id="CLU_2063801_0_0_1"/>
<evidence type="ECO:0000313" key="1">
    <source>
        <dbReference type="EMBL" id="EFX89022.1"/>
    </source>
</evidence>
<gene>
    <name evidence="1" type="ORF">DAPPUDRAFT_233854</name>
</gene>